<dbReference type="AlphaFoldDB" id="A0A8H6Z9I2"/>
<keyword evidence="5" id="KW-1185">Reference proteome</keyword>
<evidence type="ECO:0000313" key="5">
    <source>
        <dbReference type="Proteomes" id="UP000623467"/>
    </source>
</evidence>
<name>A0A8H6Z9I2_9AGAR</name>
<dbReference type="OrthoDB" id="5358475at2759"/>
<dbReference type="InterPro" id="IPR012878">
    <property type="entry name" value="Beta-AFase-like_GH127_cat"/>
</dbReference>
<protein>
    <submittedName>
        <fullName evidence="4">Ricin B-type lectin domain-containing protein</fullName>
    </submittedName>
</protein>
<keyword evidence="4" id="KW-0430">Lectin</keyword>
<dbReference type="PANTHER" id="PTHR31151:SF0">
    <property type="entry name" value="PROLINE-TRNA LIGASE (DUF1680)"/>
    <property type="match status" value="1"/>
</dbReference>
<feature type="chain" id="PRO_5034883152" evidence="1">
    <location>
        <begin position="18"/>
        <end position="811"/>
    </location>
</feature>
<evidence type="ECO:0000256" key="1">
    <source>
        <dbReference type="SAM" id="SignalP"/>
    </source>
</evidence>
<organism evidence="4 5">
    <name type="scientific">Mycena sanguinolenta</name>
    <dbReference type="NCBI Taxonomy" id="230812"/>
    <lineage>
        <taxon>Eukaryota</taxon>
        <taxon>Fungi</taxon>
        <taxon>Dikarya</taxon>
        <taxon>Basidiomycota</taxon>
        <taxon>Agaricomycotina</taxon>
        <taxon>Agaricomycetes</taxon>
        <taxon>Agaricomycetidae</taxon>
        <taxon>Agaricales</taxon>
        <taxon>Marasmiineae</taxon>
        <taxon>Mycenaceae</taxon>
        <taxon>Mycena</taxon>
    </lineage>
</organism>
<evidence type="ECO:0000313" key="4">
    <source>
        <dbReference type="EMBL" id="KAF7375003.1"/>
    </source>
</evidence>
<proteinExistence type="predicted"/>
<comment type="caution">
    <text evidence="4">The sequence shown here is derived from an EMBL/GenBank/DDBJ whole genome shotgun (WGS) entry which is preliminary data.</text>
</comment>
<gene>
    <name evidence="4" type="ORF">MSAN_00386400</name>
</gene>
<dbReference type="GO" id="GO:0030246">
    <property type="term" value="F:carbohydrate binding"/>
    <property type="evidence" value="ECO:0007669"/>
    <property type="project" value="UniProtKB-KW"/>
</dbReference>
<dbReference type="InterPro" id="IPR049046">
    <property type="entry name" value="Beta-AFase-like_GH127_middle"/>
</dbReference>
<dbReference type="EMBL" id="JACAZH010000002">
    <property type="protein sequence ID" value="KAF7375003.1"/>
    <property type="molecule type" value="Genomic_DNA"/>
</dbReference>
<sequence length="811" mass="88313">MLLTLLAGFAAVSLGGAQTVNLDPSIYYNVVLNKGKEAGCNPLDNMLSNRGCDQTLQDLWYVDDGTHNQRYRFVPVPGLNNTFNIISGCQLYLSCQPCGGATTTDLYGVDDGSGRQRWALEPVAGVADTYNILVYGGRDASCGVYLSTGELCTDTYVDLWTSDDGSDNNGLLRRFLSPLLLLPPEIVEPFTYNELPLGAVKPSENSWLMNQLTLQANGLHGNLQNFWPNVQTSSWIGGTSDYSNLHEAGSYWLNGVVPTAFQLNDARLLGDVGNWVNYILSHQGADGWLGPDSSPRVLWGTYPALLALRQYAQANTTAAPTILNSLEKFFVLMNSMLNDGANGIEEWGLSRWQDGSLVIEWMLDVYPNGNDAMYLNMLQLLRYGGAPWKEYFTAGVFPTSALNQVEIMGHGVNVGQAIKSEAVAYRYSHDTTDLDSTRTRIQLIEQYHGRSSGVLGADEHLAGLMPSRGSELCTVVESMYSYEYVYSMLGDNQYADMVEKLAFNALPGTLSEDAWEHQYLQQSNQIQAAHMDPSPFATDGPDSDTFGLAPNYPCCAVNHGQGWPKFISHSYMTSPDSKTLYHALLSPTTFSSTLANNNAVTVNAQTNYPFASAINYQISAQQAFSFGIRVPTWVANSQITYSVDGGASQTATANSAGYVVLSIGSGSHTVTANIPMSIRTENRYNDAVTVYRGPLTYSLDVSFSTTVLNTYALNSKDLQYSPTSLWQYAISTASLVYNGDSTAASTTQSPFSQDNPLVTISANVCPISWDVVSNSADAPPTSPATCTGDQVSVKLVPYGNAKLRMTELPRF</sequence>
<feature type="domain" description="Non-reducing end beta-L-arabinofuranosidase-like GH127 catalytic" evidence="2">
    <location>
        <begin position="360"/>
        <end position="566"/>
    </location>
</feature>
<feature type="domain" description="Non-reducing end beta-L-arabinofuranosidase-like GH127 middle" evidence="3">
    <location>
        <begin position="595"/>
        <end position="675"/>
    </location>
</feature>
<dbReference type="Proteomes" id="UP000623467">
    <property type="component" value="Unassembled WGS sequence"/>
</dbReference>
<dbReference type="Pfam" id="PF07944">
    <property type="entry name" value="Beta-AFase-like_GH127_cat"/>
    <property type="match status" value="1"/>
</dbReference>
<evidence type="ECO:0000259" key="2">
    <source>
        <dbReference type="Pfam" id="PF07944"/>
    </source>
</evidence>
<reference evidence="4" key="1">
    <citation type="submission" date="2020-05" db="EMBL/GenBank/DDBJ databases">
        <title>Mycena genomes resolve the evolution of fungal bioluminescence.</title>
        <authorList>
            <person name="Tsai I.J."/>
        </authorList>
    </citation>
    <scope>NUCLEOTIDE SEQUENCE</scope>
    <source>
        <strain evidence="4">160909Yilan</strain>
    </source>
</reference>
<dbReference type="PANTHER" id="PTHR31151">
    <property type="entry name" value="PROLINE-TRNA LIGASE (DUF1680)"/>
    <property type="match status" value="1"/>
</dbReference>
<accession>A0A8H6Z9I2</accession>
<dbReference type="Pfam" id="PF20736">
    <property type="entry name" value="Glyco_hydro127M"/>
    <property type="match status" value="1"/>
</dbReference>
<evidence type="ECO:0000259" key="3">
    <source>
        <dbReference type="Pfam" id="PF20736"/>
    </source>
</evidence>
<keyword evidence="1" id="KW-0732">Signal</keyword>
<feature type="signal peptide" evidence="1">
    <location>
        <begin position="1"/>
        <end position="17"/>
    </location>
</feature>